<accession>A0A5J4UZT9</accession>
<name>A0A5J4UZT9_9EUKA</name>
<evidence type="ECO:0000313" key="2">
    <source>
        <dbReference type="EMBL" id="KAA6375877.1"/>
    </source>
</evidence>
<comment type="caution">
    <text evidence="2">The sequence shown here is derived from an EMBL/GenBank/DDBJ whole genome shotgun (WGS) entry which is preliminary data.</text>
</comment>
<dbReference type="EMBL" id="SNRW01010925">
    <property type="protein sequence ID" value="KAA6375877.1"/>
    <property type="molecule type" value="Genomic_DNA"/>
</dbReference>
<sequence>MPQIGLERSEIIDDTSKPKENPTQIGNENIQIIRGVRTFLSPITAGNFIKQGGTSNQILLANGDTIEKDQLNYEPIENAHYSSIAYGMYEQRLWGTLTIQNSRVYISLQITHSDPNTLCESGYTMFSIVDNAIKPKFTGTPSNIQQHDLNK</sequence>
<gene>
    <name evidence="2" type="ORF">EZS28_028596</name>
</gene>
<dbReference type="AlphaFoldDB" id="A0A5J4UZT9"/>
<evidence type="ECO:0000313" key="3">
    <source>
        <dbReference type="Proteomes" id="UP000324800"/>
    </source>
</evidence>
<protein>
    <submittedName>
        <fullName evidence="2">Uncharacterized protein</fullName>
    </submittedName>
</protein>
<organism evidence="2 3">
    <name type="scientific">Streblomastix strix</name>
    <dbReference type="NCBI Taxonomy" id="222440"/>
    <lineage>
        <taxon>Eukaryota</taxon>
        <taxon>Metamonada</taxon>
        <taxon>Preaxostyla</taxon>
        <taxon>Oxymonadida</taxon>
        <taxon>Streblomastigidae</taxon>
        <taxon>Streblomastix</taxon>
    </lineage>
</organism>
<feature type="compositionally biased region" description="Basic and acidic residues" evidence="1">
    <location>
        <begin position="7"/>
        <end position="20"/>
    </location>
</feature>
<reference evidence="2 3" key="1">
    <citation type="submission" date="2019-03" db="EMBL/GenBank/DDBJ databases">
        <title>Single cell metagenomics reveals metabolic interactions within the superorganism composed of flagellate Streblomastix strix and complex community of Bacteroidetes bacteria on its surface.</title>
        <authorList>
            <person name="Treitli S.C."/>
            <person name="Kolisko M."/>
            <person name="Husnik F."/>
            <person name="Keeling P."/>
            <person name="Hampl V."/>
        </authorList>
    </citation>
    <scope>NUCLEOTIDE SEQUENCE [LARGE SCALE GENOMIC DNA]</scope>
    <source>
        <strain evidence="2">ST1C</strain>
    </source>
</reference>
<proteinExistence type="predicted"/>
<dbReference type="Proteomes" id="UP000324800">
    <property type="component" value="Unassembled WGS sequence"/>
</dbReference>
<evidence type="ECO:0000256" key="1">
    <source>
        <dbReference type="SAM" id="MobiDB-lite"/>
    </source>
</evidence>
<feature type="region of interest" description="Disordered" evidence="1">
    <location>
        <begin position="1"/>
        <end position="24"/>
    </location>
</feature>